<dbReference type="SUPFAM" id="SSF56672">
    <property type="entry name" value="DNA/RNA polymerases"/>
    <property type="match status" value="1"/>
</dbReference>
<organism evidence="3 4">
    <name type="scientific">Streptomyces griseomycini</name>
    <dbReference type="NCBI Taxonomy" id="66895"/>
    <lineage>
        <taxon>Bacteria</taxon>
        <taxon>Bacillati</taxon>
        <taxon>Actinomycetota</taxon>
        <taxon>Actinomycetes</taxon>
        <taxon>Kitasatosporales</taxon>
        <taxon>Streptomycetaceae</taxon>
        <taxon>Streptomyces</taxon>
    </lineage>
</organism>
<dbReference type="Pfam" id="PF00078">
    <property type="entry name" value="RVT_1"/>
    <property type="match status" value="1"/>
</dbReference>
<dbReference type="InterPro" id="IPR043128">
    <property type="entry name" value="Rev_trsase/Diguanyl_cyclase"/>
</dbReference>
<gene>
    <name evidence="3" type="ORF">FHS37_004175</name>
</gene>
<evidence type="ECO:0000313" key="3">
    <source>
        <dbReference type="EMBL" id="MBB4900113.1"/>
    </source>
</evidence>
<dbReference type="RefSeq" id="WP_184823420.1">
    <property type="nucleotide sequence ID" value="NZ_BMTK01000009.1"/>
</dbReference>
<accession>A0A7W7M0X5</accession>
<name>A0A7W7M0X5_9ACTN</name>
<evidence type="ECO:0000256" key="1">
    <source>
        <dbReference type="ARBA" id="ARBA00025589"/>
    </source>
</evidence>
<reference evidence="3 4" key="1">
    <citation type="submission" date="2020-08" db="EMBL/GenBank/DDBJ databases">
        <title>Genomic Encyclopedia of Type Strains, Phase III (KMG-III): the genomes of soil and plant-associated and newly described type strains.</title>
        <authorList>
            <person name="Whitman W."/>
        </authorList>
    </citation>
    <scope>NUCLEOTIDE SEQUENCE [LARGE SCALE GENOMIC DNA]</scope>
    <source>
        <strain evidence="3 4">CECT 3273</strain>
    </source>
</reference>
<sequence length="498" mass="58438">MRDVVKALMLKRALTTAKDLLVSNQEYSEIPDVAAYADIEHQWLRGYREYLETAIKEGDCIPRHTEIVDYPKNDIAFRPLARFSARDRLIYDALIYSAAPSIDRQIRRPVYSYRWNHNTGRPIFWFKPWKKMQANARYFLKSDNWLRMATLDVSSFYEHIDVEILADDLTCLSQSAEKSKNLNKFLISFQRINHAWGLPQGSDASGILANLYLAPVDEFLAKNDLRYLRYSDDVMIFHRDWTELRDVLSEINRILRARRLSMSAHKTQILEPSDAFQRIHDVRKASLSAACDIGIPGAHIEVRRYFDEVTKGDPSDTRSLRFVINRLAKLQDDYAVSWCLDNLPFIAHIAKETFAYLAVFKNRVEEVQKKLVNFMRSGASESYPYLEQRILRYFLALDLSDERMKESAWLILEDRNREDFPREFASRYLGRSASVAEAQLLRHKFEEEPNVIMRRALLMSLYESQNLSQRYLRDVEEYIPQLKWVCKYLRTGPNIPVS</sequence>
<dbReference type="Gene3D" id="3.30.70.270">
    <property type="match status" value="1"/>
</dbReference>
<comment type="caution">
    <text evidence="3">The sequence shown here is derived from an EMBL/GenBank/DDBJ whole genome shotgun (WGS) entry which is preliminary data.</text>
</comment>
<dbReference type="CDD" id="cd01646">
    <property type="entry name" value="RT_Bac_retron_I"/>
    <property type="match status" value="1"/>
</dbReference>
<dbReference type="Proteomes" id="UP000579523">
    <property type="component" value="Unassembled WGS sequence"/>
</dbReference>
<proteinExistence type="predicted"/>
<dbReference type="InterPro" id="IPR051083">
    <property type="entry name" value="GrpII_Intron_Splice-Mob/Def"/>
</dbReference>
<comment type="function">
    <text evidence="1">Poorly processive, error-prone DNA polymerase involved in untargeted mutagenesis. Copies undamaged DNA at stalled replication forks, which arise in vivo from mismatched or misaligned primer ends. These misaligned primers can be extended by PolIV. Exhibits no 3'-5' exonuclease (proofreading) activity. May be involved in translesional synthesis, in conjunction with the beta clamp from PolIII.</text>
</comment>
<protein>
    <recommendedName>
        <fullName evidence="2">Reverse transcriptase domain-containing protein</fullName>
    </recommendedName>
</protein>
<dbReference type="PROSITE" id="PS50878">
    <property type="entry name" value="RT_POL"/>
    <property type="match status" value="1"/>
</dbReference>
<dbReference type="EMBL" id="JACHJI010000007">
    <property type="protein sequence ID" value="MBB4900113.1"/>
    <property type="molecule type" value="Genomic_DNA"/>
</dbReference>
<evidence type="ECO:0000259" key="2">
    <source>
        <dbReference type="PROSITE" id="PS50878"/>
    </source>
</evidence>
<dbReference type="PANTHER" id="PTHR34047">
    <property type="entry name" value="NUCLEAR INTRON MATURASE 1, MITOCHONDRIAL-RELATED"/>
    <property type="match status" value="1"/>
</dbReference>
<dbReference type="PANTHER" id="PTHR34047:SF8">
    <property type="entry name" value="PROTEIN YKFC"/>
    <property type="match status" value="1"/>
</dbReference>
<dbReference type="AlphaFoldDB" id="A0A7W7M0X5"/>
<feature type="domain" description="Reverse transcriptase" evidence="2">
    <location>
        <begin position="51"/>
        <end position="281"/>
    </location>
</feature>
<evidence type="ECO:0000313" key="4">
    <source>
        <dbReference type="Proteomes" id="UP000579523"/>
    </source>
</evidence>
<keyword evidence="4" id="KW-1185">Reference proteome</keyword>
<dbReference type="InterPro" id="IPR043502">
    <property type="entry name" value="DNA/RNA_pol_sf"/>
</dbReference>
<dbReference type="InterPro" id="IPR000477">
    <property type="entry name" value="RT_dom"/>
</dbReference>